<comment type="caution">
    <text evidence="2">The sequence shown here is derived from an EMBL/GenBank/DDBJ whole genome shotgun (WGS) entry which is preliminary data.</text>
</comment>
<evidence type="ECO:0000313" key="2">
    <source>
        <dbReference type="EMBL" id="CAI5747167.1"/>
    </source>
</evidence>
<dbReference type="Gene3D" id="1.25.40.10">
    <property type="entry name" value="Tetratricopeptide repeat domain"/>
    <property type="match status" value="1"/>
</dbReference>
<proteinExistence type="predicted"/>
<dbReference type="PANTHER" id="PTHR47932:SF44">
    <property type="entry name" value="MIOREX COMPLEX COMPONENT 1"/>
    <property type="match status" value="1"/>
</dbReference>
<dbReference type="InterPro" id="IPR011990">
    <property type="entry name" value="TPR-like_helical_dom_sf"/>
</dbReference>
<dbReference type="PANTHER" id="PTHR47932">
    <property type="entry name" value="ATPASE EXPRESSION PROTEIN 3"/>
    <property type="match status" value="1"/>
</dbReference>
<name>A0AAV0VDC6_9STRA</name>
<dbReference type="Proteomes" id="UP001162029">
    <property type="component" value="Unassembled WGS sequence"/>
</dbReference>
<dbReference type="AlphaFoldDB" id="A0AAV0VDC6"/>
<protein>
    <recommendedName>
        <fullName evidence="4">Pentacotripeptide-repeat region of PRORP domain-containing protein</fullName>
    </recommendedName>
</protein>
<dbReference type="Pfam" id="PF01535">
    <property type="entry name" value="PPR"/>
    <property type="match status" value="2"/>
</dbReference>
<keyword evidence="3" id="KW-1185">Reference proteome</keyword>
<dbReference type="EMBL" id="CANTFM010002682">
    <property type="protein sequence ID" value="CAI5747167.1"/>
    <property type="molecule type" value="Genomic_DNA"/>
</dbReference>
<organism evidence="2 3">
    <name type="scientific">Peronospora destructor</name>
    <dbReference type="NCBI Taxonomy" id="86335"/>
    <lineage>
        <taxon>Eukaryota</taxon>
        <taxon>Sar</taxon>
        <taxon>Stramenopiles</taxon>
        <taxon>Oomycota</taxon>
        <taxon>Peronosporomycetes</taxon>
        <taxon>Peronosporales</taxon>
        <taxon>Peronosporaceae</taxon>
        <taxon>Peronospora</taxon>
    </lineage>
</organism>
<sequence length="452" mass="50810">MRTLWLRSSVTILKLKTKMGDELSYAASKAMLFQGIRVYRVNDTLTLFRRFHDSDAALELFAQILASYWGKDGRSAHMSAEDENEEVKKPQYVSFNIGKVIDSVVQTLVENGRMAEALDTLTMMKSRGLQATQSNYVAILSSMRNYLQNSNKGTKKQKLVYDISCFQTVLKDLKNRNMRVNRAVVGYLCPGYKGANKQQRLELLEAFDEARSDPNDSYILPHACYETLLTFTAQEGTMSQLKELYDEAVSTLDKKETLGVPHGWVAVLIEKLAEDGNVEEAEQLTKQMPEVCGGFTPRAVVAVLRGALEAREPDVVDSMVALMEEREFIIGLSDAYDLVHLARQKDLSPKAVDIIRIFEMGNLKEVAPAADGSGNLEQAYVRRQRGDLHALRKVRTMYSVALKACEKGGLWKQALVLRDQMTTLLGKEAMDEIVTSMNALPRQRKEKQSADE</sequence>
<accession>A0AAV0VDC6</accession>
<dbReference type="InterPro" id="IPR002885">
    <property type="entry name" value="PPR_rpt"/>
</dbReference>
<reference evidence="2" key="1">
    <citation type="submission" date="2022-12" db="EMBL/GenBank/DDBJ databases">
        <authorList>
            <person name="Webb A."/>
        </authorList>
    </citation>
    <scope>NUCLEOTIDE SEQUENCE</scope>
    <source>
        <strain evidence="2">Pd1</strain>
    </source>
</reference>
<evidence type="ECO:0000313" key="3">
    <source>
        <dbReference type="Proteomes" id="UP001162029"/>
    </source>
</evidence>
<evidence type="ECO:0000256" key="1">
    <source>
        <dbReference type="ARBA" id="ARBA00022737"/>
    </source>
</evidence>
<evidence type="ECO:0008006" key="4">
    <source>
        <dbReference type="Google" id="ProtNLM"/>
    </source>
</evidence>
<keyword evidence="1" id="KW-0677">Repeat</keyword>
<gene>
    <name evidence="2" type="ORF">PDE001_LOCUS12094</name>
</gene>